<evidence type="ECO:0000313" key="5">
    <source>
        <dbReference type="Proteomes" id="UP000663852"/>
    </source>
</evidence>
<dbReference type="AlphaFoldDB" id="A0A814NAY5"/>
<reference evidence="2" key="1">
    <citation type="submission" date="2021-02" db="EMBL/GenBank/DDBJ databases">
        <authorList>
            <person name="Nowell W R."/>
        </authorList>
    </citation>
    <scope>NUCLEOTIDE SEQUENCE</scope>
</reference>
<dbReference type="InterPro" id="IPR003607">
    <property type="entry name" value="HD/PDEase_dom"/>
</dbReference>
<sequence length="187" mass="21745">MESIRLLFQKHGGSEYYGEPVTQFQHAVQAAYCAEQYAPNDAELIIAAFLHDIGHLLGEKQEDLMGNLGVLRHEHVGAEYLREKIGLSERICYLVKNHVNAKRYLTHVDKDYYNRLSDASKQTLVYQGGPMNNEEAEEFRSHPDFELCLRMRTFDEAAKDTGFDQYDEKAEQYWTLVKKHLKETRID</sequence>
<dbReference type="NCBIfam" id="TIGR00277">
    <property type="entry name" value="HDIG"/>
    <property type="match status" value="1"/>
</dbReference>
<proteinExistence type="predicted"/>
<dbReference type="InterPro" id="IPR006675">
    <property type="entry name" value="HDIG_dom"/>
</dbReference>
<dbReference type="Gene3D" id="1.10.3210.10">
    <property type="entry name" value="Hypothetical protein af1432"/>
    <property type="match status" value="1"/>
</dbReference>
<dbReference type="InterPro" id="IPR052567">
    <property type="entry name" value="OP_Dioxygenase"/>
</dbReference>
<evidence type="ECO:0000313" key="3">
    <source>
        <dbReference type="EMBL" id="CAF1598076.1"/>
    </source>
</evidence>
<dbReference type="Proteomes" id="UP000663828">
    <property type="component" value="Unassembled WGS sequence"/>
</dbReference>
<protein>
    <recommendedName>
        <fullName evidence="1">HD domain-containing protein</fullName>
    </recommendedName>
</protein>
<organism evidence="2 5">
    <name type="scientific">Adineta ricciae</name>
    <name type="common">Rotifer</name>
    <dbReference type="NCBI Taxonomy" id="249248"/>
    <lineage>
        <taxon>Eukaryota</taxon>
        <taxon>Metazoa</taxon>
        <taxon>Spiralia</taxon>
        <taxon>Gnathifera</taxon>
        <taxon>Rotifera</taxon>
        <taxon>Eurotatoria</taxon>
        <taxon>Bdelloidea</taxon>
        <taxon>Adinetida</taxon>
        <taxon>Adinetidae</taxon>
        <taxon>Adineta</taxon>
    </lineage>
</organism>
<dbReference type="EMBL" id="CAJNOJ010000093">
    <property type="protein sequence ID" value="CAF1089046.1"/>
    <property type="molecule type" value="Genomic_DNA"/>
</dbReference>
<comment type="caution">
    <text evidence="2">The sequence shown here is derived from an EMBL/GenBank/DDBJ whole genome shotgun (WGS) entry which is preliminary data.</text>
</comment>
<keyword evidence="4" id="KW-1185">Reference proteome</keyword>
<feature type="domain" description="HD" evidence="1">
    <location>
        <begin position="25"/>
        <end position="103"/>
    </location>
</feature>
<dbReference type="InterPro" id="IPR006674">
    <property type="entry name" value="HD_domain"/>
</dbReference>
<evidence type="ECO:0000259" key="1">
    <source>
        <dbReference type="Pfam" id="PF01966"/>
    </source>
</evidence>
<name>A0A814NAY5_ADIRI</name>
<dbReference type="PANTHER" id="PTHR40202">
    <property type="match status" value="1"/>
</dbReference>
<dbReference type="OrthoDB" id="445007at2759"/>
<evidence type="ECO:0000313" key="4">
    <source>
        <dbReference type="Proteomes" id="UP000663828"/>
    </source>
</evidence>
<dbReference type="EMBL" id="CAJNOR010006550">
    <property type="protein sequence ID" value="CAF1598076.1"/>
    <property type="molecule type" value="Genomic_DNA"/>
</dbReference>
<dbReference type="PANTHER" id="PTHR40202:SF1">
    <property type="entry name" value="HD DOMAIN-CONTAINING PROTEIN"/>
    <property type="match status" value="1"/>
</dbReference>
<dbReference type="CDD" id="cd00077">
    <property type="entry name" value="HDc"/>
    <property type="match status" value="1"/>
</dbReference>
<dbReference type="Proteomes" id="UP000663852">
    <property type="component" value="Unassembled WGS sequence"/>
</dbReference>
<evidence type="ECO:0000313" key="2">
    <source>
        <dbReference type="EMBL" id="CAF1089046.1"/>
    </source>
</evidence>
<dbReference type="Pfam" id="PF01966">
    <property type="entry name" value="HD"/>
    <property type="match status" value="1"/>
</dbReference>
<dbReference type="SUPFAM" id="SSF109604">
    <property type="entry name" value="HD-domain/PDEase-like"/>
    <property type="match status" value="1"/>
</dbReference>
<accession>A0A814NAY5</accession>
<gene>
    <name evidence="2" type="ORF">EDS130_LOCUS19376</name>
    <name evidence="3" type="ORF">XAT740_LOCUS47352</name>
</gene>